<gene>
    <name evidence="2" type="ORF">TMPK1_19960</name>
</gene>
<dbReference type="PROSITE" id="PS51257">
    <property type="entry name" value="PROKAR_LIPOPROTEIN"/>
    <property type="match status" value="1"/>
</dbReference>
<comment type="caution">
    <text evidence="2">The sequence shown here is derived from an EMBL/GenBank/DDBJ whole genome shotgun (WGS) entry which is preliminary data.</text>
</comment>
<accession>A0A8S8XDD8</accession>
<dbReference type="Proteomes" id="UP000681075">
    <property type="component" value="Unassembled WGS sequence"/>
</dbReference>
<proteinExistence type="predicted"/>
<feature type="domain" description="YMGG-like Gly-zipper" evidence="1">
    <location>
        <begin position="26"/>
        <end position="67"/>
    </location>
</feature>
<evidence type="ECO:0000313" key="3">
    <source>
        <dbReference type="Proteomes" id="UP000681075"/>
    </source>
</evidence>
<dbReference type="InterPro" id="IPR027367">
    <property type="entry name" value="Gly-zipper_YMGG"/>
</dbReference>
<dbReference type="Pfam" id="PF13441">
    <property type="entry name" value="Gly-zipper_YMGG"/>
    <property type="match status" value="1"/>
</dbReference>
<dbReference type="AlphaFoldDB" id="A0A8S8XDD8"/>
<dbReference type="RefSeq" id="WP_420242878.1">
    <property type="nucleotide sequence ID" value="NZ_BOPV01000001.1"/>
</dbReference>
<organism evidence="2 3">
    <name type="scientific">Roseiterribacter gracilis</name>
    <dbReference type="NCBI Taxonomy" id="2812848"/>
    <lineage>
        <taxon>Bacteria</taxon>
        <taxon>Pseudomonadati</taxon>
        <taxon>Pseudomonadota</taxon>
        <taxon>Alphaproteobacteria</taxon>
        <taxon>Rhodospirillales</taxon>
        <taxon>Roseiterribacteraceae</taxon>
        <taxon>Roseiterribacter</taxon>
    </lineage>
</organism>
<reference evidence="2" key="1">
    <citation type="submission" date="2021-02" db="EMBL/GenBank/DDBJ databases">
        <title>Genome sequence of Rhodospirillales sp. strain TMPK1 isolated from soil.</title>
        <authorList>
            <person name="Nakai R."/>
            <person name="Kusada H."/>
            <person name="Tamaki H."/>
        </authorList>
    </citation>
    <scope>NUCLEOTIDE SEQUENCE</scope>
    <source>
        <strain evidence="2">TMPK1</strain>
    </source>
</reference>
<protein>
    <recommendedName>
        <fullName evidence="1">YMGG-like Gly-zipper domain-containing protein</fullName>
    </recommendedName>
</protein>
<evidence type="ECO:0000313" key="2">
    <source>
        <dbReference type="EMBL" id="GIL39759.1"/>
    </source>
</evidence>
<evidence type="ECO:0000259" key="1">
    <source>
        <dbReference type="Pfam" id="PF13441"/>
    </source>
</evidence>
<name>A0A8S8XDD8_9PROT</name>
<keyword evidence="3" id="KW-1185">Reference proteome</keyword>
<dbReference type="EMBL" id="BOPV01000001">
    <property type="protein sequence ID" value="GIL39759.1"/>
    <property type="molecule type" value="Genomic_DNA"/>
</dbReference>
<sequence length="81" mass="7495">MKITTLSLAAASVLALSACGYNQGDRALSGAGLGAAGGAALGAVTGGSPLTGALIGGAAGAATGALTKPSDVDLGRPVWKK</sequence>